<dbReference type="Proteomes" id="UP000700596">
    <property type="component" value="Unassembled WGS sequence"/>
</dbReference>
<feature type="transmembrane region" description="Helical" evidence="7">
    <location>
        <begin position="121"/>
        <end position="144"/>
    </location>
</feature>
<dbReference type="Pfam" id="PF20684">
    <property type="entry name" value="Fung_rhodopsin"/>
    <property type="match status" value="1"/>
</dbReference>
<dbReference type="PANTHER" id="PTHR33048:SF47">
    <property type="entry name" value="INTEGRAL MEMBRANE PROTEIN-RELATED"/>
    <property type="match status" value="1"/>
</dbReference>
<evidence type="ECO:0000256" key="2">
    <source>
        <dbReference type="ARBA" id="ARBA00022692"/>
    </source>
</evidence>
<keyword evidence="10" id="KW-1185">Reference proteome</keyword>
<accession>A0A9P9DI20</accession>
<dbReference type="AlphaFoldDB" id="A0A9P9DI20"/>
<dbReference type="PANTHER" id="PTHR33048">
    <property type="entry name" value="PTH11-LIKE INTEGRAL MEMBRANE PROTEIN (AFU_ORTHOLOGUE AFUA_5G11245)"/>
    <property type="match status" value="1"/>
</dbReference>
<proteinExistence type="inferred from homology"/>
<feature type="region of interest" description="Disordered" evidence="6">
    <location>
        <begin position="274"/>
        <end position="307"/>
    </location>
</feature>
<dbReference type="OrthoDB" id="444631at2759"/>
<gene>
    <name evidence="9" type="ORF">B0J11DRAFT_71123</name>
</gene>
<comment type="similarity">
    <text evidence="5">Belongs to the SAT4 family.</text>
</comment>
<evidence type="ECO:0000256" key="6">
    <source>
        <dbReference type="SAM" id="MobiDB-lite"/>
    </source>
</evidence>
<feature type="domain" description="Rhodopsin" evidence="8">
    <location>
        <begin position="29"/>
        <end position="264"/>
    </location>
</feature>
<evidence type="ECO:0000313" key="10">
    <source>
        <dbReference type="Proteomes" id="UP000700596"/>
    </source>
</evidence>
<comment type="caution">
    <text evidence="9">The sequence shown here is derived from an EMBL/GenBank/DDBJ whole genome shotgun (WGS) entry which is preliminary data.</text>
</comment>
<reference evidence="9" key="1">
    <citation type="journal article" date="2021" name="Nat. Commun.">
        <title>Genetic determinants of endophytism in the Arabidopsis root mycobiome.</title>
        <authorList>
            <person name="Mesny F."/>
            <person name="Miyauchi S."/>
            <person name="Thiergart T."/>
            <person name="Pickel B."/>
            <person name="Atanasova L."/>
            <person name="Karlsson M."/>
            <person name="Huettel B."/>
            <person name="Barry K.W."/>
            <person name="Haridas S."/>
            <person name="Chen C."/>
            <person name="Bauer D."/>
            <person name="Andreopoulos W."/>
            <person name="Pangilinan J."/>
            <person name="LaButti K."/>
            <person name="Riley R."/>
            <person name="Lipzen A."/>
            <person name="Clum A."/>
            <person name="Drula E."/>
            <person name="Henrissat B."/>
            <person name="Kohler A."/>
            <person name="Grigoriev I.V."/>
            <person name="Martin F.M."/>
            <person name="Hacquard S."/>
        </authorList>
    </citation>
    <scope>NUCLEOTIDE SEQUENCE</scope>
    <source>
        <strain evidence="9">MPI-CAGE-CH-0243</strain>
    </source>
</reference>
<evidence type="ECO:0000259" key="8">
    <source>
        <dbReference type="Pfam" id="PF20684"/>
    </source>
</evidence>
<feature type="transmembrane region" description="Helical" evidence="7">
    <location>
        <begin position="92"/>
        <end position="114"/>
    </location>
</feature>
<feature type="compositionally biased region" description="Polar residues" evidence="6">
    <location>
        <begin position="294"/>
        <end position="307"/>
    </location>
</feature>
<evidence type="ECO:0000256" key="3">
    <source>
        <dbReference type="ARBA" id="ARBA00022989"/>
    </source>
</evidence>
<evidence type="ECO:0000313" key="9">
    <source>
        <dbReference type="EMBL" id="KAH7119830.1"/>
    </source>
</evidence>
<evidence type="ECO:0000256" key="5">
    <source>
        <dbReference type="ARBA" id="ARBA00038359"/>
    </source>
</evidence>
<name>A0A9P9DI20_9PLEO</name>
<feature type="transmembrane region" description="Helical" evidence="7">
    <location>
        <begin position="12"/>
        <end position="33"/>
    </location>
</feature>
<organism evidence="9 10">
    <name type="scientific">Dendryphion nanum</name>
    <dbReference type="NCBI Taxonomy" id="256645"/>
    <lineage>
        <taxon>Eukaryota</taxon>
        <taxon>Fungi</taxon>
        <taxon>Dikarya</taxon>
        <taxon>Ascomycota</taxon>
        <taxon>Pezizomycotina</taxon>
        <taxon>Dothideomycetes</taxon>
        <taxon>Pleosporomycetidae</taxon>
        <taxon>Pleosporales</taxon>
        <taxon>Torulaceae</taxon>
        <taxon>Dendryphion</taxon>
    </lineage>
</organism>
<dbReference type="EMBL" id="JAGMWT010000011">
    <property type="protein sequence ID" value="KAH7119830.1"/>
    <property type="molecule type" value="Genomic_DNA"/>
</dbReference>
<keyword evidence="4 7" id="KW-0472">Membrane</keyword>
<feature type="transmembrane region" description="Helical" evidence="7">
    <location>
        <begin position="164"/>
        <end position="188"/>
    </location>
</feature>
<feature type="transmembrane region" description="Helical" evidence="7">
    <location>
        <begin position="45"/>
        <end position="64"/>
    </location>
</feature>
<keyword evidence="2 7" id="KW-0812">Transmembrane</keyword>
<feature type="transmembrane region" description="Helical" evidence="7">
    <location>
        <begin position="200"/>
        <end position="219"/>
    </location>
</feature>
<comment type="subcellular location">
    <subcellularLocation>
        <location evidence="1">Membrane</location>
        <topology evidence="1">Multi-pass membrane protein</topology>
    </subcellularLocation>
</comment>
<protein>
    <recommendedName>
        <fullName evidence="8">Rhodopsin domain-containing protein</fullName>
    </recommendedName>
</protein>
<keyword evidence="3 7" id="KW-1133">Transmembrane helix</keyword>
<feature type="transmembrane region" description="Helical" evidence="7">
    <location>
        <begin position="239"/>
        <end position="259"/>
    </location>
</feature>
<dbReference type="InterPro" id="IPR049326">
    <property type="entry name" value="Rhodopsin_dom_fungi"/>
</dbReference>
<evidence type="ECO:0000256" key="7">
    <source>
        <dbReference type="SAM" id="Phobius"/>
    </source>
</evidence>
<dbReference type="InterPro" id="IPR052337">
    <property type="entry name" value="SAT4-like"/>
</dbReference>
<evidence type="ECO:0000256" key="1">
    <source>
        <dbReference type="ARBA" id="ARBA00004141"/>
    </source>
</evidence>
<feature type="compositionally biased region" description="Low complexity" evidence="6">
    <location>
        <begin position="274"/>
        <end position="288"/>
    </location>
</feature>
<dbReference type="GO" id="GO:0016020">
    <property type="term" value="C:membrane"/>
    <property type="evidence" value="ECO:0007669"/>
    <property type="project" value="UniProtKB-SubCell"/>
</dbReference>
<sequence length="384" mass="42587">MASAITSRGAQVIAWSYATFAIAASFVALRLVVRWKFVRLVGREDVCVSGALIASLLCCIFMHLEVSRGGLGQHYDDAERFMEFLKMSYFSILFYNISLCLSKFSILLLCLRIFSQSSWRIACYIVFGILSVYTIWIIINNIVPCVPIHAYWDLSLQGWCFPKAISWFTNAGLNIFTDFLVVMLPLPGIFKLQLPRKQKIGVSFVFFLGFFICIISIVRLHSLHQGAVTKDPTYDNFAIAIWSVVEVNGAIIGACLPTLKPLIASIFPRLLSSGSPTSRTTPSYYHSTGLGGTTAHTNRQRTTGDAESATQILDDDDMGVVLSDLDNKSNHVVREEYKMTTTTSHEEAARGGSDDGWSFDRPHAELDYQVDNTSSPAPAMGKAI</sequence>
<evidence type="ECO:0000256" key="4">
    <source>
        <dbReference type="ARBA" id="ARBA00023136"/>
    </source>
</evidence>